<sequence length="57" mass="5894">MGHQLGADALHGGGPMMELPGTDHDPGDDFDPDEAGSAEESLEAYARLRNCGPVKSA</sequence>
<keyword evidence="3" id="KW-1185">Reference proteome</keyword>
<reference evidence="2 3" key="1">
    <citation type="journal article" date="2019" name="Int. J. Syst. Evol. Microbiol.">
        <title>The Global Catalogue of Microorganisms (GCM) 10K type strain sequencing project: providing services to taxonomists for standard genome sequencing and annotation.</title>
        <authorList>
            <consortium name="The Broad Institute Genomics Platform"/>
            <consortium name="The Broad Institute Genome Sequencing Center for Infectious Disease"/>
            <person name="Wu L."/>
            <person name="Ma J."/>
        </authorList>
    </citation>
    <scope>NUCLEOTIDE SEQUENCE [LARGE SCALE GENOMIC DNA]</scope>
    <source>
        <strain evidence="2 3">JCM 16114</strain>
    </source>
</reference>
<accession>A0ABN3CIQ1</accession>
<organism evidence="2 3">
    <name type="scientific">Nonomuraea monospora</name>
    <dbReference type="NCBI Taxonomy" id="568818"/>
    <lineage>
        <taxon>Bacteria</taxon>
        <taxon>Bacillati</taxon>
        <taxon>Actinomycetota</taxon>
        <taxon>Actinomycetes</taxon>
        <taxon>Streptosporangiales</taxon>
        <taxon>Streptosporangiaceae</taxon>
        <taxon>Nonomuraea</taxon>
    </lineage>
</organism>
<feature type="region of interest" description="Disordered" evidence="1">
    <location>
        <begin position="1"/>
        <end position="40"/>
    </location>
</feature>
<dbReference type="EMBL" id="BAAAQX010000010">
    <property type="protein sequence ID" value="GAA2208984.1"/>
    <property type="molecule type" value="Genomic_DNA"/>
</dbReference>
<feature type="compositionally biased region" description="Acidic residues" evidence="1">
    <location>
        <begin position="28"/>
        <end position="40"/>
    </location>
</feature>
<evidence type="ECO:0000313" key="3">
    <source>
        <dbReference type="Proteomes" id="UP001499843"/>
    </source>
</evidence>
<proteinExistence type="predicted"/>
<comment type="caution">
    <text evidence="2">The sequence shown here is derived from an EMBL/GenBank/DDBJ whole genome shotgun (WGS) entry which is preliminary data.</text>
</comment>
<evidence type="ECO:0000256" key="1">
    <source>
        <dbReference type="SAM" id="MobiDB-lite"/>
    </source>
</evidence>
<evidence type="ECO:0000313" key="2">
    <source>
        <dbReference type="EMBL" id="GAA2208984.1"/>
    </source>
</evidence>
<protein>
    <submittedName>
        <fullName evidence="2">Uncharacterized protein</fullName>
    </submittedName>
</protein>
<gene>
    <name evidence="2" type="ORF">GCM10009850_044420</name>
</gene>
<dbReference type="Proteomes" id="UP001499843">
    <property type="component" value="Unassembled WGS sequence"/>
</dbReference>
<name>A0ABN3CIQ1_9ACTN</name>